<accession>A0A2P2DZH5</accession>
<name>A0A2P2DZH5_9LEPT</name>
<comment type="similarity">
    <text evidence="2">Belongs to the DoxX family.</text>
</comment>
<dbReference type="Proteomes" id="UP000245133">
    <property type="component" value="Unassembled WGS sequence"/>
</dbReference>
<comment type="subcellular location">
    <subcellularLocation>
        <location evidence="1">Cell membrane</location>
        <topology evidence="1">Multi-pass membrane protein</topology>
    </subcellularLocation>
</comment>
<feature type="transmembrane region" description="Helical" evidence="7">
    <location>
        <begin position="12"/>
        <end position="31"/>
    </location>
</feature>
<keyword evidence="3" id="KW-1003">Cell membrane</keyword>
<evidence type="ECO:0000256" key="4">
    <source>
        <dbReference type="ARBA" id="ARBA00022692"/>
    </source>
</evidence>
<dbReference type="InterPro" id="IPR032808">
    <property type="entry name" value="DoxX"/>
</dbReference>
<evidence type="ECO:0000256" key="2">
    <source>
        <dbReference type="ARBA" id="ARBA00006679"/>
    </source>
</evidence>
<evidence type="ECO:0000256" key="1">
    <source>
        <dbReference type="ARBA" id="ARBA00004651"/>
    </source>
</evidence>
<dbReference type="RefSeq" id="WP_108975425.1">
    <property type="nucleotide sequence ID" value="NZ_BFBB01000003.1"/>
</dbReference>
<dbReference type="InterPro" id="IPR051907">
    <property type="entry name" value="DoxX-like_oxidoreductase"/>
</dbReference>
<proteinExistence type="inferred from homology"/>
<keyword evidence="4 7" id="KW-0812">Transmembrane</keyword>
<evidence type="ECO:0000256" key="6">
    <source>
        <dbReference type="ARBA" id="ARBA00023136"/>
    </source>
</evidence>
<evidence type="ECO:0000313" key="8">
    <source>
        <dbReference type="EMBL" id="GBF50030.1"/>
    </source>
</evidence>
<feature type="transmembrane region" description="Helical" evidence="7">
    <location>
        <begin position="85"/>
        <end position="102"/>
    </location>
</feature>
<dbReference type="AlphaFoldDB" id="A0A2P2DZH5"/>
<dbReference type="Pfam" id="PF07681">
    <property type="entry name" value="DoxX"/>
    <property type="match status" value="1"/>
</dbReference>
<evidence type="ECO:0000256" key="7">
    <source>
        <dbReference type="SAM" id="Phobius"/>
    </source>
</evidence>
<dbReference type="OrthoDB" id="346004at2"/>
<protein>
    <submittedName>
        <fullName evidence="8">DoxX family protein</fullName>
    </submittedName>
</protein>
<dbReference type="PANTHER" id="PTHR33452">
    <property type="entry name" value="OXIDOREDUCTASE CATD-RELATED"/>
    <property type="match status" value="1"/>
</dbReference>
<feature type="transmembrane region" description="Helical" evidence="7">
    <location>
        <begin position="122"/>
        <end position="142"/>
    </location>
</feature>
<comment type="caution">
    <text evidence="8">The sequence shown here is derived from an EMBL/GenBank/DDBJ whole genome shotgun (WGS) entry which is preliminary data.</text>
</comment>
<sequence length="151" mass="16790">MNWLLRSLETDGSYASLILRLTLGIVIWAHGAQKLLGWYGGYGFEGTMGFFTGKMGIPWIFALLVILGEFFGGIFLVFGFAVRFSALWVGIILLFAMVLVHWENGFFMNWFGNQTGEGIEFFLLFLAISLSLVITGGGKFSLDRLIAENLA</sequence>
<feature type="transmembrane region" description="Helical" evidence="7">
    <location>
        <begin position="57"/>
        <end position="78"/>
    </location>
</feature>
<dbReference type="EMBL" id="BFBB01000003">
    <property type="protein sequence ID" value="GBF50030.1"/>
    <property type="molecule type" value="Genomic_DNA"/>
</dbReference>
<keyword evidence="6 7" id="KW-0472">Membrane</keyword>
<gene>
    <name evidence="8" type="ORF">LPTSP4_15510</name>
</gene>
<reference evidence="8 9" key="1">
    <citation type="submission" date="2018-02" db="EMBL/GenBank/DDBJ databases">
        <title>Novel Leptospira species isolated from soil and water in Japan.</title>
        <authorList>
            <person name="Nakao R."/>
            <person name="Masuzawa T."/>
        </authorList>
    </citation>
    <scope>NUCLEOTIDE SEQUENCE [LARGE SCALE GENOMIC DNA]</scope>
    <source>
        <strain evidence="8 9">YH101</strain>
    </source>
</reference>
<evidence type="ECO:0000256" key="3">
    <source>
        <dbReference type="ARBA" id="ARBA00022475"/>
    </source>
</evidence>
<dbReference type="PANTHER" id="PTHR33452:SF1">
    <property type="entry name" value="INNER MEMBRANE PROTEIN YPHA-RELATED"/>
    <property type="match status" value="1"/>
</dbReference>
<keyword evidence="9" id="KW-1185">Reference proteome</keyword>
<evidence type="ECO:0000256" key="5">
    <source>
        <dbReference type="ARBA" id="ARBA00022989"/>
    </source>
</evidence>
<dbReference type="GO" id="GO:0005886">
    <property type="term" value="C:plasma membrane"/>
    <property type="evidence" value="ECO:0007669"/>
    <property type="project" value="UniProtKB-SubCell"/>
</dbReference>
<keyword evidence="5 7" id="KW-1133">Transmembrane helix</keyword>
<organism evidence="8 9">
    <name type="scientific">Leptospira ryugenii</name>
    <dbReference type="NCBI Taxonomy" id="1917863"/>
    <lineage>
        <taxon>Bacteria</taxon>
        <taxon>Pseudomonadati</taxon>
        <taxon>Spirochaetota</taxon>
        <taxon>Spirochaetia</taxon>
        <taxon>Leptospirales</taxon>
        <taxon>Leptospiraceae</taxon>
        <taxon>Leptospira</taxon>
    </lineage>
</organism>
<evidence type="ECO:0000313" key="9">
    <source>
        <dbReference type="Proteomes" id="UP000245133"/>
    </source>
</evidence>